<dbReference type="Pfam" id="PF02645">
    <property type="entry name" value="DegV"/>
    <property type="match status" value="1"/>
</dbReference>
<protein>
    <submittedName>
        <fullName evidence="2">DegV family protein</fullName>
    </submittedName>
</protein>
<dbReference type="EMBL" id="DVHA01000178">
    <property type="protein sequence ID" value="HIR61026.1"/>
    <property type="molecule type" value="Genomic_DNA"/>
</dbReference>
<dbReference type="PANTHER" id="PTHR33434">
    <property type="entry name" value="DEGV DOMAIN-CONTAINING PROTEIN DR_1986-RELATED"/>
    <property type="match status" value="1"/>
</dbReference>
<proteinExistence type="predicted"/>
<reference evidence="2" key="1">
    <citation type="submission" date="2020-10" db="EMBL/GenBank/DDBJ databases">
        <authorList>
            <person name="Gilroy R."/>
        </authorList>
    </citation>
    <scope>NUCLEOTIDE SEQUENCE</scope>
    <source>
        <strain evidence="2">CHK189-12415</strain>
    </source>
</reference>
<dbReference type="PANTHER" id="PTHR33434:SF2">
    <property type="entry name" value="FATTY ACID-BINDING PROTEIN TM_1468"/>
    <property type="match status" value="1"/>
</dbReference>
<accession>A0A9D1J4S5</accession>
<sequence length="288" mass="31706">MNQTLIVTDSASDVPAELEARYGIRILPFSIVVDGKSYVERKDFTPAEFYQMMLSAHDLPTHAQITPMEFVEVYRQAEEDGYQSVIYISINSHGSGTFNSARLAIDTYKEENPESKLQVYCVDSLSYTLGYGYMAVEAAKKAEKGTPAPEIVQYCEDWAKKSTIYFTPFTLEYVRKSGRVSCAAAFVGGLMGLKPLITWENGDSKTLQKLRGEKAVIPALVQMATANMVPKTDYCIVSGLRPEVAEQLAAEMEKAVGYPPALMTPASPVIAINAGPDLVAVCIRDRNK</sequence>
<dbReference type="SUPFAM" id="SSF82549">
    <property type="entry name" value="DAK1/DegV-like"/>
    <property type="match status" value="1"/>
</dbReference>
<reference evidence="2" key="2">
    <citation type="journal article" date="2021" name="PeerJ">
        <title>Extensive microbial diversity within the chicken gut microbiome revealed by metagenomics and culture.</title>
        <authorList>
            <person name="Gilroy R."/>
            <person name="Ravi A."/>
            <person name="Getino M."/>
            <person name="Pursley I."/>
            <person name="Horton D.L."/>
            <person name="Alikhan N.F."/>
            <person name="Baker D."/>
            <person name="Gharbi K."/>
            <person name="Hall N."/>
            <person name="Watson M."/>
            <person name="Adriaenssens E.M."/>
            <person name="Foster-Nyarko E."/>
            <person name="Jarju S."/>
            <person name="Secka A."/>
            <person name="Antonio M."/>
            <person name="Oren A."/>
            <person name="Chaudhuri R.R."/>
            <person name="La Ragione R."/>
            <person name="Hildebrand F."/>
            <person name="Pallen M.J."/>
        </authorList>
    </citation>
    <scope>NUCLEOTIDE SEQUENCE</scope>
    <source>
        <strain evidence="2">CHK189-12415</strain>
    </source>
</reference>
<dbReference type="InterPro" id="IPR050270">
    <property type="entry name" value="DegV_domain_contain"/>
</dbReference>
<gene>
    <name evidence="2" type="ORF">IAB37_05575</name>
</gene>
<dbReference type="GO" id="GO:0008289">
    <property type="term" value="F:lipid binding"/>
    <property type="evidence" value="ECO:0007669"/>
    <property type="project" value="UniProtKB-KW"/>
</dbReference>
<dbReference type="Gene3D" id="3.40.50.10170">
    <property type="match status" value="1"/>
</dbReference>
<dbReference type="Gene3D" id="3.30.1180.10">
    <property type="match status" value="1"/>
</dbReference>
<evidence type="ECO:0000313" key="3">
    <source>
        <dbReference type="Proteomes" id="UP000824241"/>
    </source>
</evidence>
<evidence type="ECO:0000256" key="1">
    <source>
        <dbReference type="ARBA" id="ARBA00023121"/>
    </source>
</evidence>
<dbReference type="AlphaFoldDB" id="A0A9D1J4S5"/>
<dbReference type="Proteomes" id="UP000824241">
    <property type="component" value="Unassembled WGS sequence"/>
</dbReference>
<dbReference type="InterPro" id="IPR003797">
    <property type="entry name" value="DegV"/>
</dbReference>
<comment type="caution">
    <text evidence="2">The sequence shown here is derived from an EMBL/GenBank/DDBJ whole genome shotgun (WGS) entry which is preliminary data.</text>
</comment>
<dbReference type="PROSITE" id="PS51482">
    <property type="entry name" value="DEGV"/>
    <property type="match status" value="1"/>
</dbReference>
<dbReference type="InterPro" id="IPR043168">
    <property type="entry name" value="DegV_C"/>
</dbReference>
<keyword evidence="1" id="KW-0446">Lipid-binding</keyword>
<organism evidence="2 3">
    <name type="scientific">Candidatus Faecivivens stercoravium</name>
    <dbReference type="NCBI Taxonomy" id="2840803"/>
    <lineage>
        <taxon>Bacteria</taxon>
        <taxon>Bacillati</taxon>
        <taxon>Bacillota</taxon>
        <taxon>Clostridia</taxon>
        <taxon>Eubacteriales</taxon>
        <taxon>Oscillospiraceae</taxon>
        <taxon>Oscillospiraceae incertae sedis</taxon>
        <taxon>Candidatus Faecivivens</taxon>
    </lineage>
</organism>
<evidence type="ECO:0000313" key="2">
    <source>
        <dbReference type="EMBL" id="HIR61026.1"/>
    </source>
</evidence>
<dbReference type="NCBIfam" id="TIGR00762">
    <property type="entry name" value="DegV"/>
    <property type="match status" value="1"/>
</dbReference>
<name>A0A9D1J4S5_9FIRM</name>